<protein>
    <submittedName>
        <fullName evidence="3">SOUL heme-binding protein</fullName>
    </submittedName>
</protein>
<keyword evidence="2" id="KW-0472">Membrane</keyword>
<dbReference type="Pfam" id="PF04832">
    <property type="entry name" value="SOUL"/>
    <property type="match status" value="1"/>
</dbReference>
<proteinExistence type="predicted"/>
<evidence type="ECO:0000313" key="4">
    <source>
        <dbReference type="Proteomes" id="UP000011625"/>
    </source>
</evidence>
<feature type="transmembrane region" description="Helical" evidence="2">
    <location>
        <begin position="58"/>
        <end position="76"/>
    </location>
</feature>
<keyword evidence="2" id="KW-0812">Transmembrane</keyword>
<dbReference type="Proteomes" id="UP000011625">
    <property type="component" value="Unassembled WGS sequence"/>
</dbReference>
<organism evidence="3 4">
    <name type="scientific">Halococcus salifodinae DSM 8989</name>
    <dbReference type="NCBI Taxonomy" id="1227456"/>
    <lineage>
        <taxon>Archaea</taxon>
        <taxon>Methanobacteriati</taxon>
        <taxon>Methanobacteriota</taxon>
        <taxon>Stenosarchaea group</taxon>
        <taxon>Halobacteria</taxon>
        <taxon>Halobacteriales</taxon>
        <taxon>Halococcaceae</taxon>
        <taxon>Halococcus</taxon>
    </lineage>
</organism>
<dbReference type="InterPro" id="IPR006917">
    <property type="entry name" value="SOUL_heme-bd"/>
</dbReference>
<comment type="caution">
    <text evidence="3">The sequence shown here is derived from an EMBL/GenBank/DDBJ whole genome shotgun (WGS) entry which is preliminary data.</text>
</comment>
<evidence type="ECO:0000313" key="3">
    <source>
        <dbReference type="EMBL" id="EMA50436.1"/>
    </source>
</evidence>
<name>M0MXW3_9EURY</name>
<dbReference type="PANTHER" id="PTHR11220:SF1">
    <property type="entry name" value="HEME-BINDING PROTEIN 2"/>
    <property type="match status" value="1"/>
</dbReference>
<dbReference type="STRING" id="1227456.C450_15108"/>
<reference evidence="3 4" key="1">
    <citation type="journal article" date="2014" name="PLoS Genet.">
        <title>Phylogenetically driven sequencing of extremely halophilic archaea reveals strategies for static and dynamic osmo-response.</title>
        <authorList>
            <person name="Becker E.A."/>
            <person name="Seitzer P.M."/>
            <person name="Tritt A."/>
            <person name="Larsen D."/>
            <person name="Krusor M."/>
            <person name="Yao A.I."/>
            <person name="Wu D."/>
            <person name="Madern D."/>
            <person name="Eisen J.A."/>
            <person name="Darling A.E."/>
            <person name="Facciotti M.T."/>
        </authorList>
    </citation>
    <scope>NUCLEOTIDE SEQUENCE [LARGE SCALE GENOMIC DNA]</scope>
    <source>
        <strain evidence="3 4">DSM 8989</strain>
    </source>
</reference>
<feature type="region of interest" description="Disordered" evidence="1">
    <location>
        <begin position="160"/>
        <end position="187"/>
    </location>
</feature>
<dbReference type="PANTHER" id="PTHR11220">
    <property type="entry name" value="HEME-BINDING PROTEIN-RELATED"/>
    <property type="match status" value="1"/>
</dbReference>
<dbReference type="SUPFAM" id="SSF55136">
    <property type="entry name" value="Probable bacterial effector-binding domain"/>
    <property type="match status" value="1"/>
</dbReference>
<dbReference type="Gene3D" id="3.20.80.10">
    <property type="entry name" value="Regulatory factor, effector binding domain"/>
    <property type="match status" value="1"/>
</dbReference>
<evidence type="ECO:0000256" key="2">
    <source>
        <dbReference type="SAM" id="Phobius"/>
    </source>
</evidence>
<dbReference type="PATRIC" id="fig|1227456.3.peg.3062"/>
<dbReference type="EMBL" id="AOME01000073">
    <property type="protein sequence ID" value="EMA50436.1"/>
    <property type="molecule type" value="Genomic_DNA"/>
</dbReference>
<keyword evidence="2" id="KW-1133">Transmembrane helix</keyword>
<evidence type="ECO:0000256" key="1">
    <source>
        <dbReference type="SAM" id="MobiDB-lite"/>
    </source>
</evidence>
<sequence length="286" mass="31540">MFERSTEAEGETANECESVVVRHRFAQSAPRSTTLVGSVRYKCADALDSTQRMNRTRLGIASAAAVGGAVALWSGYSVLTSRSAERVEYTVERTLDDRTEIRRYPELVRVETTGSSNREAFGRLFEYLQGANESRSAVAMTAPVRTDGDADGESIEMTSPVRTDAARTDEGESVSMTSPVRTEDGDDGVRMGFYLPAKYTPNTAPRPTDAAISLATEDPRSIAARRFSWWATDWRTERQRSELLETLAESAVTPVGEPFDLGYDAPGTPPFLRTNEVAVEVTWERE</sequence>
<dbReference type="InterPro" id="IPR011256">
    <property type="entry name" value="Reg_factor_effector_dom_sf"/>
</dbReference>
<dbReference type="AlphaFoldDB" id="M0MXW3"/>
<accession>M0MXW3</accession>
<keyword evidence="4" id="KW-1185">Reference proteome</keyword>
<gene>
    <name evidence="3" type="ORF">C450_15108</name>
</gene>